<organism evidence="8 9">
    <name type="scientific">Salvia divinorum</name>
    <name type="common">Maria pastora</name>
    <name type="synonym">Diviner's sage</name>
    <dbReference type="NCBI Taxonomy" id="28513"/>
    <lineage>
        <taxon>Eukaryota</taxon>
        <taxon>Viridiplantae</taxon>
        <taxon>Streptophyta</taxon>
        <taxon>Embryophyta</taxon>
        <taxon>Tracheophyta</taxon>
        <taxon>Spermatophyta</taxon>
        <taxon>Magnoliopsida</taxon>
        <taxon>eudicotyledons</taxon>
        <taxon>Gunneridae</taxon>
        <taxon>Pentapetalae</taxon>
        <taxon>asterids</taxon>
        <taxon>lamiids</taxon>
        <taxon>Lamiales</taxon>
        <taxon>Lamiaceae</taxon>
        <taxon>Nepetoideae</taxon>
        <taxon>Mentheae</taxon>
        <taxon>Salviinae</taxon>
        <taxon>Salvia</taxon>
        <taxon>Salvia subgen. Calosphace</taxon>
    </lineage>
</organism>
<keyword evidence="5 7" id="KW-0472">Membrane</keyword>
<keyword evidence="4 7" id="KW-1133">Transmembrane helix</keyword>
<comment type="similarity">
    <text evidence="6">Belongs to the major facilitator superfamily. Phosphate:H(+) symporter (TC 2.A.1.9) family.</text>
</comment>
<dbReference type="GO" id="GO:0016020">
    <property type="term" value="C:membrane"/>
    <property type="evidence" value="ECO:0007669"/>
    <property type="project" value="UniProtKB-SubCell"/>
</dbReference>
<evidence type="ECO:0000256" key="4">
    <source>
        <dbReference type="ARBA" id="ARBA00022989"/>
    </source>
</evidence>
<dbReference type="SUPFAM" id="SSF103473">
    <property type="entry name" value="MFS general substrate transporter"/>
    <property type="match status" value="1"/>
</dbReference>
<dbReference type="AlphaFoldDB" id="A0ABD1FUF6"/>
<evidence type="ECO:0000256" key="6">
    <source>
        <dbReference type="ARBA" id="ARBA00044504"/>
    </source>
</evidence>
<comment type="subcellular location">
    <subcellularLocation>
        <location evidence="1">Membrane</location>
    </subcellularLocation>
</comment>
<proteinExistence type="inferred from homology"/>
<dbReference type="PANTHER" id="PTHR48020:SF12">
    <property type="entry name" value="PROTON MYO-INOSITOL COTRANSPORTER"/>
    <property type="match status" value="1"/>
</dbReference>
<keyword evidence="2" id="KW-0813">Transport</keyword>
<name>A0ABD1FUF6_SALDI</name>
<keyword evidence="9" id="KW-1185">Reference proteome</keyword>
<reference evidence="8 9" key="1">
    <citation type="submission" date="2024-06" db="EMBL/GenBank/DDBJ databases">
        <title>A chromosome level genome sequence of Diviner's sage (Salvia divinorum).</title>
        <authorList>
            <person name="Ford S.A."/>
            <person name="Ro D.-K."/>
            <person name="Ness R.W."/>
            <person name="Phillips M.A."/>
        </authorList>
    </citation>
    <scope>NUCLEOTIDE SEQUENCE [LARGE SCALE GENOMIC DNA]</scope>
    <source>
        <strain evidence="8">SAF-2024a</strain>
        <tissue evidence="8">Leaf</tissue>
    </source>
</reference>
<evidence type="ECO:0000256" key="7">
    <source>
        <dbReference type="SAM" id="Phobius"/>
    </source>
</evidence>
<evidence type="ECO:0000313" key="8">
    <source>
        <dbReference type="EMBL" id="KAL1535307.1"/>
    </source>
</evidence>
<protein>
    <submittedName>
        <fullName evidence="8">Integrin alpha chain-like protein (Alpha-int1)</fullName>
    </submittedName>
</protein>
<evidence type="ECO:0000256" key="3">
    <source>
        <dbReference type="ARBA" id="ARBA00022692"/>
    </source>
</evidence>
<dbReference type="InterPro" id="IPR050814">
    <property type="entry name" value="Myo-inositol_Transporter"/>
</dbReference>
<dbReference type="PANTHER" id="PTHR48020">
    <property type="entry name" value="PROTON MYO-INOSITOL COTRANSPORTER"/>
    <property type="match status" value="1"/>
</dbReference>
<gene>
    <name evidence="8" type="primary">INT1</name>
    <name evidence="8" type="ORF">AAHA92_28105</name>
</gene>
<evidence type="ECO:0000256" key="5">
    <source>
        <dbReference type="ARBA" id="ARBA00023136"/>
    </source>
</evidence>
<evidence type="ECO:0000256" key="2">
    <source>
        <dbReference type="ARBA" id="ARBA00022448"/>
    </source>
</evidence>
<dbReference type="InterPro" id="IPR036259">
    <property type="entry name" value="MFS_trans_sf"/>
</dbReference>
<dbReference type="Proteomes" id="UP001567538">
    <property type="component" value="Unassembled WGS sequence"/>
</dbReference>
<dbReference type="Gene3D" id="1.20.1250.20">
    <property type="entry name" value="MFS general substrate transporter like domains"/>
    <property type="match status" value="1"/>
</dbReference>
<evidence type="ECO:0000256" key="1">
    <source>
        <dbReference type="ARBA" id="ARBA00004370"/>
    </source>
</evidence>
<accession>A0ABD1FUF6</accession>
<dbReference type="Pfam" id="PF00083">
    <property type="entry name" value="Sugar_tr"/>
    <property type="match status" value="1"/>
</dbReference>
<evidence type="ECO:0000313" key="9">
    <source>
        <dbReference type="Proteomes" id="UP001567538"/>
    </source>
</evidence>
<dbReference type="EMBL" id="JBEAFC010000011">
    <property type="protein sequence ID" value="KAL1535307.1"/>
    <property type="molecule type" value="Genomic_DNA"/>
</dbReference>
<sequence length="94" mass="10474">MQVWVREVDETFLFTSLVMYYIPTIVQMAGFQSNQLALLLSLIVAFMNALGTVLGICLVDHFGHRKLALSSLFGVTISLHIPHNPRYGISPPTI</sequence>
<feature type="transmembrane region" description="Helical" evidence="7">
    <location>
        <begin position="12"/>
        <end position="30"/>
    </location>
</feature>
<comment type="caution">
    <text evidence="8">The sequence shown here is derived from an EMBL/GenBank/DDBJ whole genome shotgun (WGS) entry which is preliminary data.</text>
</comment>
<keyword evidence="3 7" id="KW-0812">Transmembrane</keyword>
<feature type="transmembrane region" description="Helical" evidence="7">
    <location>
        <begin position="36"/>
        <end position="59"/>
    </location>
</feature>
<dbReference type="InterPro" id="IPR005828">
    <property type="entry name" value="MFS_sugar_transport-like"/>
</dbReference>